<name>A0A1E5NYT6_9ACTN</name>
<accession>A0A1E5NYT6</accession>
<comment type="caution">
    <text evidence="1">The sequence shown here is derived from an EMBL/GenBank/DDBJ whole genome shotgun (WGS) entry which is preliminary data.</text>
</comment>
<evidence type="ECO:0000313" key="2">
    <source>
        <dbReference type="Proteomes" id="UP000095759"/>
    </source>
</evidence>
<evidence type="ECO:0000313" key="1">
    <source>
        <dbReference type="EMBL" id="OEJ21483.1"/>
    </source>
</evidence>
<organism evidence="1 2">
    <name type="scientific">Streptomyces agglomeratus</name>
    <dbReference type="NCBI Taxonomy" id="285458"/>
    <lineage>
        <taxon>Bacteria</taxon>
        <taxon>Bacillati</taxon>
        <taxon>Actinomycetota</taxon>
        <taxon>Actinomycetes</taxon>
        <taxon>Kitasatosporales</taxon>
        <taxon>Streptomycetaceae</taxon>
        <taxon>Streptomyces</taxon>
    </lineage>
</organism>
<dbReference type="AlphaFoldDB" id="A0A1E5NYT6"/>
<reference evidence="1 2" key="1">
    <citation type="submission" date="2016-08" db="EMBL/GenBank/DDBJ databases">
        <title>Complete genome sequence of Streptomyces agglomeratus strain 6-3-2, a novel anti-MRSA actinomycete isolated from Wuli of Tebit, China.</title>
        <authorList>
            <person name="Chen X."/>
        </authorList>
    </citation>
    <scope>NUCLEOTIDE SEQUENCE [LARGE SCALE GENOMIC DNA]</scope>
    <source>
        <strain evidence="1 2">6-3-2</strain>
    </source>
</reference>
<protein>
    <submittedName>
        <fullName evidence="1">Uncharacterized protein</fullName>
    </submittedName>
</protein>
<keyword evidence="2" id="KW-1185">Reference proteome</keyword>
<sequence length="72" mass="7766">MTPVGDRGAAVAQTPVARHRVAGGGVKFVEDDDERVLVGQFDVDVDAAGARAIRVIVWTMSPSSSWPTWMRL</sequence>
<dbReference type="EMBL" id="MEHJ01000002">
    <property type="protein sequence ID" value="OEJ21483.1"/>
    <property type="molecule type" value="Genomic_DNA"/>
</dbReference>
<dbReference type="Proteomes" id="UP000095759">
    <property type="component" value="Unassembled WGS sequence"/>
</dbReference>
<gene>
    <name evidence="1" type="ORF">AS594_38695</name>
</gene>
<proteinExistence type="predicted"/>